<dbReference type="Pfam" id="PF02518">
    <property type="entry name" value="HATPase_c"/>
    <property type="match status" value="1"/>
</dbReference>
<dbReference type="SMART" id="SM00388">
    <property type="entry name" value="HisKA"/>
    <property type="match status" value="1"/>
</dbReference>
<name>A0A0D7W0M4_9FLAO</name>
<dbReference type="PANTHER" id="PTHR45339">
    <property type="entry name" value="HYBRID SIGNAL TRANSDUCTION HISTIDINE KINASE J"/>
    <property type="match status" value="1"/>
</dbReference>
<keyword evidence="19" id="KW-1185">Reference proteome</keyword>
<dbReference type="CDD" id="cd16922">
    <property type="entry name" value="HATPase_EvgS-ArcB-TorS-like"/>
    <property type="match status" value="1"/>
</dbReference>
<dbReference type="SUPFAM" id="SSF52172">
    <property type="entry name" value="CheY-like"/>
    <property type="match status" value="1"/>
</dbReference>
<dbReference type="PANTHER" id="PTHR45339:SF1">
    <property type="entry name" value="HYBRID SIGNAL TRANSDUCTION HISTIDINE KINASE J"/>
    <property type="match status" value="1"/>
</dbReference>
<dbReference type="PRINTS" id="PR00344">
    <property type="entry name" value="BCTRLSENSOR"/>
</dbReference>
<dbReference type="InterPro" id="IPR004358">
    <property type="entry name" value="Sig_transdc_His_kin-like_C"/>
</dbReference>
<gene>
    <name evidence="18" type="ORF">PW52_15500</name>
</gene>
<dbReference type="PROSITE" id="PS50110">
    <property type="entry name" value="RESPONSE_REGULATORY"/>
    <property type="match status" value="1"/>
</dbReference>
<organism evidence="18 19">
    <name type="scientific">Neotamlana sedimentorum</name>
    <dbReference type="NCBI Taxonomy" id="1435349"/>
    <lineage>
        <taxon>Bacteria</taxon>
        <taxon>Pseudomonadati</taxon>
        <taxon>Bacteroidota</taxon>
        <taxon>Flavobacteriia</taxon>
        <taxon>Flavobacteriales</taxon>
        <taxon>Flavobacteriaceae</taxon>
        <taxon>Neotamlana</taxon>
    </lineage>
</organism>
<dbReference type="SUPFAM" id="SSF47384">
    <property type="entry name" value="Homodimeric domain of signal transducing histidine kinase"/>
    <property type="match status" value="1"/>
</dbReference>
<keyword evidence="11" id="KW-0902">Two-component regulatory system</keyword>
<evidence type="ECO:0000259" key="17">
    <source>
        <dbReference type="PROSITE" id="PS50839"/>
    </source>
</evidence>
<evidence type="ECO:0000256" key="1">
    <source>
        <dbReference type="ARBA" id="ARBA00000085"/>
    </source>
</evidence>
<evidence type="ECO:0000256" key="9">
    <source>
        <dbReference type="ARBA" id="ARBA00022840"/>
    </source>
</evidence>
<keyword evidence="10 14" id="KW-1133">Transmembrane helix</keyword>
<keyword evidence="4 13" id="KW-0597">Phosphoprotein</keyword>
<dbReference type="Pfam" id="PF00512">
    <property type="entry name" value="HisKA"/>
    <property type="match status" value="1"/>
</dbReference>
<feature type="domain" description="Response regulatory" evidence="16">
    <location>
        <begin position="572"/>
        <end position="687"/>
    </location>
</feature>
<feature type="transmembrane region" description="Helical" evidence="14">
    <location>
        <begin position="262"/>
        <end position="285"/>
    </location>
</feature>
<evidence type="ECO:0000256" key="12">
    <source>
        <dbReference type="ARBA" id="ARBA00023136"/>
    </source>
</evidence>
<dbReference type="InterPro" id="IPR006189">
    <property type="entry name" value="CHASE_dom"/>
</dbReference>
<evidence type="ECO:0000313" key="18">
    <source>
        <dbReference type="EMBL" id="KJD32641.1"/>
    </source>
</evidence>
<dbReference type="InterPro" id="IPR005467">
    <property type="entry name" value="His_kinase_dom"/>
</dbReference>
<dbReference type="GO" id="GO:0016020">
    <property type="term" value="C:membrane"/>
    <property type="evidence" value="ECO:0007669"/>
    <property type="project" value="UniProtKB-SubCell"/>
</dbReference>
<dbReference type="CDD" id="cd00082">
    <property type="entry name" value="HisKA"/>
    <property type="match status" value="1"/>
</dbReference>
<dbReference type="GO" id="GO:0000155">
    <property type="term" value="F:phosphorelay sensor kinase activity"/>
    <property type="evidence" value="ECO:0007669"/>
    <property type="project" value="InterPro"/>
</dbReference>
<evidence type="ECO:0000256" key="6">
    <source>
        <dbReference type="ARBA" id="ARBA00022692"/>
    </source>
</evidence>
<dbReference type="SMART" id="SM00448">
    <property type="entry name" value="REC"/>
    <property type="match status" value="1"/>
</dbReference>
<dbReference type="FunFam" id="3.30.565.10:FF:000010">
    <property type="entry name" value="Sensor histidine kinase RcsC"/>
    <property type="match status" value="1"/>
</dbReference>
<evidence type="ECO:0000259" key="15">
    <source>
        <dbReference type="PROSITE" id="PS50109"/>
    </source>
</evidence>
<comment type="catalytic activity">
    <reaction evidence="1">
        <text>ATP + protein L-histidine = ADP + protein N-phospho-L-histidine.</text>
        <dbReference type="EC" id="2.7.13.3"/>
    </reaction>
</comment>
<reference evidence="18 19" key="1">
    <citation type="submission" date="2014-11" db="EMBL/GenBank/DDBJ databases">
        <title>Tamlana sedimentorum sp. nov., isolated from shallow sand sediments of the Sea of Japan.</title>
        <authorList>
            <person name="Romanenko L.A."/>
        </authorList>
    </citation>
    <scope>NUCLEOTIDE SEQUENCE [LARGE SCALE GENOMIC DNA]</scope>
    <source>
        <strain evidence="18 19">JCM 19808</strain>
    </source>
</reference>
<dbReference type="InterPro" id="IPR003594">
    <property type="entry name" value="HATPase_dom"/>
</dbReference>
<evidence type="ECO:0000313" key="19">
    <source>
        <dbReference type="Proteomes" id="UP000032578"/>
    </source>
</evidence>
<dbReference type="PROSITE" id="PS50839">
    <property type="entry name" value="CHASE"/>
    <property type="match status" value="1"/>
</dbReference>
<evidence type="ECO:0000256" key="8">
    <source>
        <dbReference type="ARBA" id="ARBA00022777"/>
    </source>
</evidence>
<feature type="domain" description="CHASE" evidence="17">
    <location>
        <begin position="110"/>
        <end position="231"/>
    </location>
</feature>
<dbReference type="AlphaFoldDB" id="A0A0D7W0M4"/>
<dbReference type="STRING" id="1435349.PW52_15500"/>
<comment type="subcellular location">
    <subcellularLocation>
        <location evidence="2">Membrane</location>
    </subcellularLocation>
</comment>
<dbReference type="PATRIC" id="fig|1435349.4.peg.1128"/>
<keyword evidence="9" id="KW-0067">ATP-binding</keyword>
<evidence type="ECO:0000256" key="10">
    <source>
        <dbReference type="ARBA" id="ARBA00022989"/>
    </source>
</evidence>
<dbReference type="Gene3D" id="1.10.287.130">
    <property type="match status" value="1"/>
</dbReference>
<proteinExistence type="predicted"/>
<dbReference type="InterPro" id="IPR011006">
    <property type="entry name" value="CheY-like_superfamily"/>
</dbReference>
<dbReference type="SUPFAM" id="SSF55874">
    <property type="entry name" value="ATPase domain of HSP90 chaperone/DNA topoisomerase II/histidine kinase"/>
    <property type="match status" value="1"/>
</dbReference>
<dbReference type="CDD" id="cd17546">
    <property type="entry name" value="REC_hyHK_CKI1_RcsC-like"/>
    <property type="match status" value="1"/>
</dbReference>
<dbReference type="GO" id="GO:0005524">
    <property type="term" value="F:ATP binding"/>
    <property type="evidence" value="ECO:0007669"/>
    <property type="project" value="UniProtKB-KW"/>
</dbReference>
<dbReference type="PROSITE" id="PS50109">
    <property type="entry name" value="HIS_KIN"/>
    <property type="match status" value="1"/>
</dbReference>
<dbReference type="FunFam" id="1.10.287.130:FF:000004">
    <property type="entry name" value="Ethylene receptor 1"/>
    <property type="match status" value="1"/>
</dbReference>
<dbReference type="SMART" id="SM00387">
    <property type="entry name" value="HATPase_c"/>
    <property type="match status" value="1"/>
</dbReference>
<dbReference type="Pfam" id="PF03924">
    <property type="entry name" value="CHASE"/>
    <property type="match status" value="1"/>
</dbReference>
<accession>A0A0D7W0M4</accession>
<keyword evidence="7" id="KW-0547">Nucleotide-binding</keyword>
<dbReference type="EC" id="2.7.13.3" evidence="3"/>
<dbReference type="InterPro" id="IPR003661">
    <property type="entry name" value="HisK_dim/P_dom"/>
</dbReference>
<dbReference type="OrthoDB" id="9811889at2"/>
<evidence type="ECO:0000259" key="16">
    <source>
        <dbReference type="PROSITE" id="PS50110"/>
    </source>
</evidence>
<sequence>MIKPQKITTKLKNKIVLLPLLTFVLSITIVITVYYSGLNTLNNSLENNIEQVGQLTSKEFANILNSDIGKLENLKNRIEFTNGMFLNYWEKDAELLIEQTQSFKFLEWIDSTMVIKKISPLAGNENALNLDISTVKYRREEWIKHSKINQTNITPWSELTQGGHAFLVDVPVYFNNHFQGTISAGMDFKTNFAKFSSSLNDFYAIELYDHTNTLFFKLNTNKKLNNPINYNIKILVDSLDNQAWTLKLFPTNKFKLTNRRELTSITLIIGLLFSLLISLLVYFYLRIRNERRLAIQSNNKLLVANKKLFKERKKAEKASSAKTEFLSNMSHEIRTPLHAILGFIELLKDSKLNKADKEYLDLMEKSSSNLLNIVNDILDIDKIESGKIELSEVKFNPVQKIKELIEVNQFIFLRKDLYLKAKYKKTNNLTVLGDESKFIQIVNNIVKNGLKFTDNGGVTLVYSEKITKSNKLHIKIAIKDTGIGIPPNQLESIFERFKQIENSVKKQYEGSGLGLAISKILVNMMGGDIRVKSIPNIGTTFKFDVFFPIIDNQDEKPQDQKLKTTANLADLNVLIVDDNNLNIIVLKKFLESFGVTADTANNGLIGVETFKQNQNYDLIFMDIHMPIMDGWEASKEIRKLDEDVIIFGLSANVTTEAIDMALENGMNNYLSKPFKKEHIAKLLQFHFSH</sequence>
<keyword evidence="6 14" id="KW-0812">Transmembrane</keyword>
<protein>
    <recommendedName>
        <fullName evidence="3">histidine kinase</fullName>
        <ecNumber evidence="3">2.7.13.3</ecNumber>
    </recommendedName>
</protein>
<evidence type="ECO:0000256" key="11">
    <source>
        <dbReference type="ARBA" id="ARBA00023012"/>
    </source>
</evidence>
<keyword evidence="12 14" id="KW-0472">Membrane</keyword>
<comment type="caution">
    <text evidence="18">The sequence shown here is derived from an EMBL/GenBank/DDBJ whole genome shotgun (WGS) entry which is preliminary data.</text>
</comment>
<dbReference type="InterPro" id="IPR036890">
    <property type="entry name" value="HATPase_C_sf"/>
</dbReference>
<evidence type="ECO:0000256" key="7">
    <source>
        <dbReference type="ARBA" id="ARBA00022741"/>
    </source>
</evidence>
<evidence type="ECO:0000256" key="13">
    <source>
        <dbReference type="PROSITE-ProRule" id="PRU00169"/>
    </source>
</evidence>
<evidence type="ECO:0000256" key="3">
    <source>
        <dbReference type="ARBA" id="ARBA00012438"/>
    </source>
</evidence>
<keyword evidence="5" id="KW-0808">Transferase</keyword>
<evidence type="ECO:0000256" key="2">
    <source>
        <dbReference type="ARBA" id="ARBA00004370"/>
    </source>
</evidence>
<feature type="transmembrane region" description="Helical" evidence="14">
    <location>
        <begin position="15"/>
        <end position="35"/>
    </location>
</feature>
<dbReference type="Pfam" id="PF00072">
    <property type="entry name" value="Response_reg"/>
    <property type="match status" value="1"/>
</dbReference>
<dbReference type="Gene3D" id="3.30.565.10">
    <property type="entry name" value="Histidine kinase-like ATPase, C-terminal domain"/>
    <property type="match status" value="1"/>
</dbReference>
<feature type="domain" description="Histidine kinase" evidence="15">
    <location>
        <begin position="328"/>
        <end position="549"/>
    </location>
</feature>
<dbReference type="InterPro" id="IPR001789">
    <property type="entry name" value="Sig_transdc_resp-reg_receiver"/>
</dbReference>
<dbReference type="Gene3D" id="3.40.50.2300">
    <property type="match status" value="1"/>
</dbReference>
<feature type="modified residue" description="4-aspartylphosphate" evidence="13">
    <location>
        <position position="622"/>
    </location>
</feature>
<keyword evidence="8" id="KW-0418">Kinase</keyword>
<dbReference type="Proteomes" id="UP000032578">
    <property type="component" value="Unassembled WGS sequence"/>
</dbReference>
<dbReference type="EMBL" id="JTDW01000018">
    <property type="protein sequence ID" value="KJD32641.1"/>
    <property type="molecule type" value="Genomic_DNA"/>
</dbReference>
<evidence type="ECO:0000256" key="5">
    <source>
        <dbReference type="ARBA" id="ARBA00022679"/>
    </source>
</evidence>
<evidence type="ECO:0000256" key="4">
    <source>
        <dbReference type="ARBA" id="ARBA00022553"/>
    </source>
</evidence>
<evidence type="ECO:0000256" key="14">
    <source>
        <dbReference type="SAM" id="Phobius"/>
    </source>
</evidence>
<dbReference type="InterPro" id="IPR036097">
    <property type="entry name" value="HisK_dim/P_sf"/>
</dbReference>